<sequence>MRFLSSSLGIQSWIIQGMKHNPFLFFSTLWWIWRYRNNAIFNQEELWIPSKVHAFIKFFETELHKLFSMNQSFSSSLVTPDWIPPAAESVKLNCDASKMHNGDIVGFGCAIRDNKGDWQRGALALFRFQMFSRGNFLRFIKRTANHVADAMAKHATIYGVHYAEWLLPWDNLRDLINLDVAII</sequence>
<dbReference type="EMBL" id="JASCZI010243648">
    <property type="protein sequence ID" value="MED6213446.1"/>
    <property type="molecule type" value="Genomic_DNA"/>
</dbReference>
<dbReference type="PANTHER" id="PTHR47074:SF11">
    <property type="entry name" value="REVERSE TRANSCRIPTASE-LIKE PROTEIN"/>
    <property type="match status" value="1"/>
</dbReference>
<organism evidence="1 2">
    <name type="scientific">Stylosanthes scabra</name>
    <dbReference type="NCBI Taxonomy" id="79078"/>
    <lineage>
        <taxon>Eukaryota</taxon>
        <taxon>Viridiplantae</taxon>
        <taxon>Streptophyta</taxon>
        <taxon>Embryophyta</taxon>
        <taxon>Tracheophyta</taxon>
        <taxon>Spermatophyta</taxon>
        <taxon>Magnoliopsida</taxon>
        <taxon>eudicotyledons</taxon>
        <taxon>Gunneridae</taxon>
        <taxon>Pentapetalae</taxon>
        <taxon>rosids</taxon>
        <taxon>fabids</taxon>
        <taxon>Fabales</taxon>
        <taxon>Fabaceae</taxon>
        <taxon>Papilionoideae</taxon>
        <taxon>50 kb inversion clade</taxon>
        <taxon>dalbergioids sensu lato</taxon>
        <taxon>Dalbergieae</taxon>
        <taxon>Pterocarpus clade</taxon>
        <taxon>Stylosanthes</taxon>
    </lineage>
</organism>
<evidence type="ECO:0000313" key="1">
    <source>
        <dbReference type="EMBL" id="MED6213446.1"/>
    </source>
</evidence>
<dbReference type="PANTHER" id="PTHR47074">
    <property type="entry name" value="BNAC02G40300D PROTEIN"/>
    <property type="match status" value="1"/>
</dbReference>
<keyword evidence="2" id="KW-1185">Reference proteome</keyword>
<gene>
    <name evidence="1" type="ORF">PIB30_093437</name>
</gene>
<name>A0ABU6YVF3_9FABA</name>
<comment type="caution">
    <text evidence="1">The sequence shown here is derived from an EMBL/GenBank/DDBJ whole genome shotgun (WGS) entry which is preliminary data.</text>
</comment>
<evidence type="ECO:0008006" key="3">
    <source>
        <dbReference type="Google" id="ProtNLM"/>
    </source>
</evidence>
<proteinExistence type="predicted"/>
<dbReference type="Proteomes" id="UP001341840">
    <property type="component" value="Unassembled WGS sequence"/>
</dbReference>
<evidence type="ECO:0000313" key="2">
    <source>
        <dbReference type="Proteomes" id="UP001341840"/>
    </source>
</evidence>
<protein>
    <recommendedName>
        <fullName evidence="3">RNase H type-1 domain-containing protein</fullName>
    </recommendedName>
</protein>
<dbReference type="InterPro" id="IPR052929">
    <property type="entry name" value="RNase_H-like_EbsB-rel"/>
</dbReference>
<reference evidence="1 2" key="1">
    <citation type="journal article" date="2023" name="Plants (Basel)">
        <title>Bridging the Gap: Combining Genomics and Transcriptomics Approaches to Understand Stylosanthes scabra, an Orphan Legume from the Brazilian Caatinga.</title>
        <authorList>
            <person name="Ferreira-Neto J.R.C."/>
            <person name="da Silva M.D."/>
            <person name="Binneck E."/>
            <person name="de Melo N.F."/>
            <person name="da Silva R.H."/>
            <person name="de Melo A.L.T.M."/>
            <person name="Pandolfi V."/>
            <person name="Bustamante F.O."/>
            <person name="Brasileiro-Vidal A.C."/>
            <person name="Benko-Iseppon A.M."/>
        </authorList>
    </citation>
    <scope>NUCLEOTIDE SEQUENCE [LARGE SCALE GENOMIC DNA]</scope>
    <source>
        <tissue evidence="1">Leaves</tissue>
    </source>
</reference>
<accession>A0ABU6YVF3</accession>